<dbReference type="OrthoDB" id="1936432at2759"/>
<reference evidence="2 3" key="1">
    <citation type="submission" date="2018-04" db="EMBL/GenBank/DDBJ databases">
        <title>WGS assembly of Panicum hallii var. hallii HAL2.</title>
        <authorList>
            <person name="Lovell J."/>
            <person name="Jenkins J."/>
            <person name="Lowry D."/>
            <person name="Mamidi S."/>
            <person name="Sreedasyam A."/>
            <person name="Weng X."/>
            <person name="Barry K."/>
            <person name="Bonette J."/>
            <person name="Campitelli B."/>
            <person name="Daum C."/>
            <person name="Gordon S."/>
            <person name="Gould B."/>
            <person name="Lipzen A."/>
            <person name="MacQueen A."/>
            <person name="Palacio-Mejia J."/>
            <person name="Plott C."/>
            <person name="Shakirov E."/>
            <person name="Shu S."/>
            <person name="Yoshinaga Y."/>
            <person name="Zane M."/>
            <person name="Rokhsar D."/>
            <person name="Grimwood J."/>
            <person name="Schmutz J."/>
            <person name="Juenger T."/>
        </authorList>
    </citation>
    <scope>NUCLEOTIDE SEQUENCE [LARGE SCALE GENOMIC DNA]</scope>
    <source>
        <strain evidence="3">cv. HAL2</strain>
    </source>
</reference>
<name>A0A2T7E3Y7_9POAL</name>
<dbReference type="STRING" id="1504633.A0A2T7E3Y7"/>
<gene>
    <name evidence="2" type="ORF">GQ55_4G366300</name>
</gene>
<accession>A0A2T7E3Y7</accession>
<dbReference type="EMBL" id="CM009752">
    <property type="protein sequence ID" value="PUZ62538.1"/>
    <property type="molecule type" value="Genomic_DNA"/>
</dbReference>
<evidence type="ECO:0000313" key="3">
    <source>
        <dbReference type="Proteomes" id="UP000244336"/>
    </source>
</evidence>
<proteinExistence type="predicted"/>
<dbReference type="AlphaFoldDB" id="A0A2T7E3Y7"/>
<evidence type="ECO:0008006" key="4">
    <source>
        <dbReference type="Google" id="ProtNLM"/>
    </source>
</evidence>
<keyword evidence="3" id="KW-1185">Reference proteome</keyword>
<dbReference type="Proteomes" id="UP000244336">
    <property type="component" value="Chromosome 4"/>
</dbReference>
<feature type="compositionally biased region" description="Low complexity" evidence="1">
    <location>
        <begin position="83"/>
        <end position="93"/>
    </location>
</feature>
<protein>
    <recommendedName>
        <fullName evidence="4">Serine-threonine/tyrosine-protein kinase catalytic domain-containing protein</fullName>
    </recommendedName>
</protein>
<evidence type="ECO:0000256" key="1">
    <source>
        <dbReference type="SAM" id="MobiDB-lite"/>
    </source>
</evidence>
<dbReference type="Gene3D" id="1.10.510.10">
    <property type="entry name" value="Transferase(Phosphotransferase) domain 1"/>
    <property type="match status" value="1"/>
</dbReference>
<feature type="region of interest" description="Disordered" evidence="1">
    <location>
        <begin position="83"/>
        <end position="109"/>
    </location>
</feature>
<sequence length="261" mass="28182">MLGEAEPKSPELLPAPALHAYVTPICKKEKTPSCPVSPLSPSLPLCFSPSDLSHAGQRGARLAGQTRVGEELHLQLRRRAAGAADGAAHVGRGARVDDGSDTGGLGEAAARGVPLGDWAKPQLMDTKLGRQYPKKQVQEVAALALRCLWDDPKNRPGMADGVLLELERLQQNGWRKWQRRPARGESDGRGQVRTTAWSHGRLGLAPLLSAPFPSLSPFSLLPARAEPSSLRRRPQFAGHTPSFSNSLVQWSCMALHEPTQL</sequence>
<organism evidence="2 3">
    <name type="scientific">Panicum hallii var. hallii</name>
    <dbReference type="NCBI Taxonomy" id="1504633"/>
    <lineage>
        <taxon>Eukaryota</taxon>
        <taxon>Viridiplantae</taxon>
        <taxon>Streptophyta</taxon>
        <taxon>Embryophyta</taxon>
        <taxon>Tracheophyta</taxon>
        <taxon>Spermatophyta</taxon>
        <taxon>Magnoliopsida</taxon>
        <taxon>Liliopsida</taxon>
        <taxon>Poales</taxon>
        <taxon>Poaceae</taxon>
        <taxon>PACMAD clade</taxon>
        <taxon>Panicoideae</taxon>
        <taxon>Panicodae</taxon>
        <taxon>Paniceae</taxon>
        <taxon>Panicinae</taxon>
        <taxon>Panicum</taxon>
        <taxon>Panicum sect. Panicum</taxon>
    </lineage>
</organism>
<dbReference type="Gramene" id="PUZ62538">
    <property type="protein sequence ID" value="PUZ62538"/>
    <property type="gene ID" value="GQ55_4G366300"/>
</dbReference>
<evidence type="ECO:0000313" key="2">
    <source>
        <dbReference type="EMBL" id="PUZ62538.1"/>
    </source>
</evidence>